<comment type="caution">
    <text evidence="5">The sequence shown here is derived from an EMBL/GenBank/DDBJ whole genome shotgun (WGS) entry which is preliminary data.</text>
</comment>
<proteinExistence type="inferred from homology"/>
<accession>A0ABN9LFC0</accession>
<dbReference type="InterPro" id="IPR030386">
    <property type="entry name" value="G_GB1_RHD3_dom"/>
</dbReference>
<evidence type="ECO:0000313" key="5">
    <source>
        <dbReference type="EMBL" id="CAJ0940466.1"/>
    </source>
</evidence>
<sequence length="313" mass="35103">MSEIQKISKPMCLVENPENKQFSINQEAKKVLENILQPLVVVSIVGPYRSGKSYLLNKLSGDSEGGFSLGHTLSANTKGIWMRCVPHPKKSGHILILLDTEGIGDVGKANLQNDRMILSLAMLMSSAVIYNSKTAIDQSAVDKLYSMTGTHRLITEKASKQEGRDAQTDSEDHMRPHLVWALRDATLKLEIKGQTVSADEYLENSLREITPVKTPRTQDQNKARKTIQNFFPKRKCFVFDFPSSDKEILSAIDQVSETKLQSEFVEQTKNFCQFIFDEVPEKKLNGGIALTDPDSRTFSSHTLMLSQDLTAFF</sequence>
<dbReference type="InterPro" id="IPR027417">
    <property type="entry name" value="P-loop_NTPase"/>
</dbReference>
<keyword evidence="2" id="KW-0342">GTP-binding</keyword>
<keyword evidence="1" id="KW-0547">Nucleotide-binding</keyword>
<gene>
    <name evidence="5" type="ORF">RIMI_LOCUS8609397</name>
</gene>
<evidence type="ECO:0000313" key="6">
    <source>
        <dbReference type="Proteomes" id="UP001176940"/>
    </source>
</evidence>
<dbReference type="Gene3D" id="3.40.50.300">
    <property type="entry name" value="P-loop containing nucleotide triphosphate hydrolases"/>
    <property type="match status" value="1"/>
</dbReference>
<dbReference type="SUPFAM" id="SSF52540">
    <property type="entry name" value="P-loop containing nucleoside triphosphate hydrolases"/>
    <property type="match status" value="1"/>
</dbReference>
<dbReference type="PANTHER" id="PTHR10751">
    <property type="entry name" value="GUANYLATE BINDING PROTEIN"/>
    <property type="match status" value="1"/>
</dbReference>
<name>A0ABN9LFC0_9NEOB</name>
<reference evidence="5" key="1">
    <citation type="submission" date="2023-07" db="EMBL/GenBank/DDBJ databases">
        <authorList>
            <person name="Stuckert A."/>
        </authorList>
    </citation>
    <scope>NUCLEOTIDE SEQUENCE</scope>
</reference>
<evidence type="ECO:0000256" key="3">
    <source>
        <dbReference type="PROSITE-ProRule" id="PRU01052"/>
    </source>
</evidence>
<dbReference type="CDD" id="cd01851">
    <property type="entry name" value="GBP"/>
    <property type="match status" value="1"/>
</dbReference>
<dbReference type="InterPro" id="IPR015894">
    <property type="entry name" value="Guanylate-bd_N"/>
</dbReference>
<keyword evidence="6" id="KW-1185">Reference proteome</keyword>
<organism evidence="5 6">
    <name type="scientific">Ranitomeya imitator</name>
    <name type="common">mimic poison frog</name>
    <dbReference type="NCBI Taxonomy" id="111125"/>
    <lineage>
        <taxon>Eukaryota</taxon>
        <taxon>Metazoa</taxon>
        <taxon>Chordata</taxon>
        <taxon>Craniata</taxon>
        <taxon>Vertebrata</taxon>
        <taxon>Euteleostomi</taxon>
        <taxon>Amphibia</taxon>
        <taxon>Batrachia</taxon>
        <taxon>Anura</taxon>
        <taxon>Neobatrachia</taxon>
        <taxon>Hyloidea</taxon>
        <taxon>Dendrobatidae</taxon>
        <taxon>Dendrobatinae</taxon>
        <taxon>Ranitomeya</taxon>
    </lineage>
</organism>
<evidence type="ECO:0000256" key="1">
    <source>
        <dbReference type="ARBA" id="ARBA00022741"/>
    </source>
</evidence>
<dbReference type="EMBL" id="CAUEEQ010017214">
    <property type="protein sequence ID" value="CAJ0940466.1"/>
    <property type="molecule type" value="Genomic_DNA"/>
</dbReference>
<dbReference type="Proteomes" id="UP001176940">
    <property type="component" value="Unassembled WGS sequence"/>
</dbReference>
<dbReference type="PROSITE" id="PS51715">
    <property type="entry name" value="G_GB1_RHD3"/>
    <property type="match status" value="1"/>
</dbReference>
<comment type="similarity">
    <text evidence="3">Belongs to the TRAFAC class dynamin-like GTPase superfamily. GB1/RHD3 GTPase family.</text>
</comment>
<feature type="domain" description="GB1/RHD3-type G" evidence="4">
    <location>
        <begin position="36"/>
        <end position="280"/>
    </location>
</feature>
<evidence type="ECO:0000256" key="2">
    <source>
        <dbReference type="ARBA" id="ARBA00023134"/>
    </source>
</evidence>
<evidence type="ECO:0000259" key="4">
    <source>
        <dbReference type="PROSITE" id="PS51715"/>
    </source>
</evidence>
<protein>
    <recommendedName>
        <fullName evidence="4">GB1/RHD3-type G domain-containing protein</fullName>
    </recommendedName>
</protein>
<dbReference type="Pfam" id="PF02263">
    <property type="entry name" value="GBP"/>
    <property type="match status" value="1"/>
</dbReference>